<evidence type="ECO:0000313" key="1">
    <source>
        <dbReference type="EMBL" id="OJJ06060.1"/>
    </source>
</evidence>
<proteinExistence type="predicted"/>
<dbReference type="Proteomes" id="UP000184073">
    <property type="component" value="Unassembled WGS sequence"/>
</dbReference>
<dbReference type="AlphaFoldDB" id="A0A1L9PWY7"/>
<organism evidence="1 2">
    <name type="scientific">Aspergillus versicolor CBS 583.65</name>
    <dbReference type="NCBI Taxonomy" id="1036611"/>
    <lineage>
        <taxon>Eukaryota</taxon>
        <taxon>Fungi</taxon>
        <taxon>Dikarya</taxon>
        <taxon>Ascomycota</taxon>
        <taxon>Pezizomycotina</taxon>
        <taxon>Eurotiomycetes</taxon>
        <taxon>Eurotiomycetidae</taxon>
        <taxon>Eurotiales</taxon>
        <taxon>Aspergillaceae</taxon>
        <taxon>Aspergillus</taxon>
        <taxon>Aspergillus subgen. Nidulantes</taxon>
    </lineage>
</organism>
<name>A0A1L9PWY7_ASPVE</name>
<keyword evidence="2" id="KW-1185">Reference proteome</keyword>
<dbReference type="VEuPathDB" id="FungiDB:ASPVEDRAFT_310614"/>
<reference evidence="2" key="1">
    <citation type="journal article" date="2017" name="Genome Biol.">
        <title>Comparative genomics reveals high biological diversity and specific adaptations in the industrially and medically important fungal genus Aspergillus.</title>
        <authorList>
            <person name="de Vries R.P."/>
            <person name="Riley R."/>
            <person name="Wiebenga A."/>
            <person name="Aguilar-Osorio G."/>
            <person name="Amillis S."/>
            <person name="Uchima C.A."/>
            <person name="Anderluh G."/>
            <person name="Asadollahi M."/>
            <person name="Askin M."/>
            <person name="Barry K."/>
            <person name="Battaglia E."/>
            <person name="Bayram O."/>
            <person name="Benocci T."/>
            <person name="Braus-Stromeyer S.A."/>
            <person name="Caldana C."/>
            <person name="Canovas D."/>
            <person name="Cerqueira G.C."/>
            <person name="Chen F."/>
            <person name="Chen W."/>
            <person name="Choi C."/>
            <person name="Clum A."/>
            <person name="Dos Santos R.A."/>
            <person name="Damasio A.R."/>
            <person name="Diallinas G."/>
            <person name="Emri T."/>
            <person name="Fekete E."/>
            <person name="Flipphi M."/>
            <person name="Freyberg S."/>
            <person name="Gallo A."/>
            <person name="Gournas C."/>
            <person name="Habgood R."/>
            <person name="Hainaut M."/>
            <person name="Harispe M.L."/>
            <person name="Henrissat B."/>
            <person name="Hilden K.S."/>
            <person name="Hope R."/>
            <person name="Hossain A."/>
            <person name="Karabika E."/>
            <person name="Karaffa L."/>
            <person name="Karanyi Z."/>
            <person name="Krasevec N."/>
            <person name="Kuo A."/>
            <person name="Kusch H."/>
            <person name="LaButti K."/>
            <person name="Lagendijk E.L."/>
            <person name="Lapidus A."/>
            <person name="Levasseur A."/>
            <person name="Lindquist E."/>
            <person name="Lipzen A."/>
            <person name="Logrieco A.F."/>
            <person name="MacCabe A."/>
            <person name="Maekelae M.R."/>
            <person name="Malavazi I."/>
            <person name="Melin P."/>
            <person name="Meyer V."/>
            <person name="Mielnichuk N."/>
            <person name="Miskei M."/>
            <person name="Molnar A.P."/>
            <person name="Mule G."/>
            <person name="Ngan C.Y."/>
            <person name="Orejas M."/>
            <person name="Orosz E."/>
            <person name="Ouedraogo J.P."/>
            <person name="Overkamp K.M."/>
            <person name="Park H.-S."/>
            <person name="Perrone G."/>
            <person name="Piumi F."/>
            <person name="Punt P.J."/>
            <person name="Ram A.F."/>
            <person name="Ramon A."/>
            <person name="Rauscher S."/>
            <person name="Record E."/>
            <person name="Riano-Pachon D.M."/>
            <person name="Robert V."/>
            <person name="Roehrig J."/>
            <person name="Ruller R."/>
            <person name="Salamov A."/>
            <person name="Salih N.S."/>
            <person name="Samson R.A."/>
            <person name="Sandor E."/>
            <person name="Sanguinetti M."/>
            <person name="Schuetze T."/>
            <person name="Sepcic K."/>
            <person name="Shelest E."/>
            <person name="Sherlock G."/>
            <person name="Sophianopoulou V."/>
            <person name="Squina F.M."/>
            <person name="Sun H."/>
            <person name="Susca A."/>
            <person name="Todd R.B."/>
            <person name="Tsang A."/>
            <person name="Unkles S.E."/>
            <person name="van de Wiele N."/>
            <person name="van Rossen-Uffink D."/>
            <person name="Oliveira J.V."/>
            <person name="Vesth T.C."/>
            <person name="Visser J."/>
            <person name="Yu J.-H."/>
            <person name="Zhou M."/>
            <person name="Andersen M.R."/>
            <person name="Archer D.B."/>
            <person name="Baker S.E."/>
            <person name="Benoit I."/>
            <person name="Brakhage A.A."/>
            <person name="Braus G.H."/>
            <person name="Fischer R."/>
            <person name="Frisvad J.C."/>
            <person name="Goldman G.H."/>
            <person name="Houbraken J."/>
            <person name="Oakley B."/>
            <person name="Pocsi I."/>
            <person name="Scazzocchio C."/>
            <person name="Seiboth B."/>
            <person name="vanKuyk P.A."/>
            <person name="Wortman J."/>
            <person name="Dyer P.S."/>
            <person name="Grigoriev I.V."/>
        </authorList>
    </citation>
    <scope>NUCLEOTIDE SEQUENCE [LARGE SCALE GENOMIC DNA]</scope>
    <source>
        <strain evidence="2">CBS 583.65</strain>
    </source>
</reference>
<accession>A0A1L9PWY7</accession>
<dbReference type="GeneID" id="63725932"/>
<dbReference type="EMBL" id="KV878134">
    <property type="protein sequence ID" value="OJJ06060.1"/>
    <property type="molecule type" value="Genomic_DNA"/>
</dbReference>
<dbReference type="RefSeq" id="XP_040671822.1">
    <property type="nucleotide sequence ID" value="XM_040810421.1"/>
</dbReference>
<gene>
    <name evidence="1" type="ORF">ASPVEDRAFT_310614</name>
</gene>
<evidence type="ECO:0000313" key="2">
    <source>
        <dbReference type="Proteomes" id="UP000184073"/>
    </source>
</evidence>
<protein>
    <submittedName>
        <fullName evidence="1">Uncharacterized protein</fullName>
    </submittedName>
</protein>
<sequence>MPMPIPCDALRCHANLREDTRPCPRSWLQLHLWCELSSGLAVLDVGCTDSEALYFLMCIVGAQWLHVLAAFAFPSSKFSSACGGCCSRSVAIPDHLPSC</sequence>